<proteinExistence type="predicted"/>
<evidence type="ECO:0000259" key="5">
    <source>
        <dbReference type="PROSITE" id="PS50977"/>
    </source>
</evidence>
<dbReference type="InterPro" id="IPR001647">
    <property type="entry name" value="HTH_TetR"/>
</dbReference>
<evidence type="ECO:0000256" key="1">
    <source>
        <dbReference type="ARBA" id="ARBA00023015"/>
    </source>
</evidence>
<keyword evidence="1" id="KW-0805">Transcription regulation</keyword>
<feature type="domain" description="HTH tetR-type" evidence="5">
    <location>
        <begin position="4"/>
        <end position="64"/>
    </location>
</feature>
<dbReference type="InterPro" id="IPR036271">
    <property type="entry name" value="Tet_transcr_reg_TetR-rel_C_sf"/>
</dbReference>
<dbReference type="PANTHER" id="PTHR47506:SF1">
    <property type="entry name" value="HTH-TYPE TRANSCRIPTIONAL REGULATOR YJDC"/>
    <property type="match status" value="1"/>
</dbReference>
<dbReference type="SUPFAM" id="SSF46689">
    <property type="entry name" value="Homeodomain-like"/>
    <property type="match status" value="1"/>
</dbReference>
<dbReference type="Gene3D" id="1.10.357.10">
    <property type="entry name" value="Tetracycline Repressor, domain 2"/>
    <property type="match status" value="1"/>
</dbReference>
<dbReference type="RefSeq" id="WP_310073102.1">
    <property type="nucleotide sequence ID" value="NZ_JAVDVX010000004.1"/>
</dbReference>
<comment type="caution">
    <text evidence="6">The sequence shown here is derived from an EMBL/GenBank/DDBJ whole genome shotgun (WGS) entry which is preliminary data.</text>
</comment>
<dbReference type="Pfam" id="PF00440">
    <property type="entry name" value="TetR_N"/>
    <property type="match status" value="1"/>
</dbReference>
<feature type="DNA-binding region" description="H-T-H motif" evidence="4">
    <location>
        <begin position="27"/>
        <end position="46"/>
    </location>
</feature>
<keyword evidence="3" id="KW-0804">Transcription</keyword>
<evidence type="ECO:0000313" key="6">
    <source>
        <dbReference type="EMBL" id="MDR7090630.1"/>
    </source>
</evidence>
<dbReference type="PANTHER" id="PTHR47506">
    <property type="entry name" value="TRANSCRIPTIONAL REGULATORY PROTEIN"/>
    <property type="match status" value="1"/>
</dbReference>
<keyword evidence="7" id="KW-1185">Reference proteome</keyword>
<dbReference type="InterPro" id="IPR009057">
    <property type="entry name" value="Homeodomain-like_sf"/>
</dbReference>
<accession>A0ABU1UZL1</accession>
<evidence type="ECO:0000256" key="4">
    <source>
        <dbReference type="PROSITE-ProRule" id="PRU00335"/>
    </source>
</evidence>
<dbReference type="PRINTS" id="PR00455">
    <property type="entry name" value="HTHTETR"/>
</dbReference>
<keyword evidence="2 4" id="KW-0238">DNA-binding</keyword>
<gene>
    <name evidence="6" type="ORF">J2X05_002654</name>
</gene>
<dbReference type="SUPFAM" id="SSF48498">
    <property type="entry name" value="Tetracyclin repressor-like, C-terminal domain"/>
    <property type="match status" value="1"/>
</dbReference>
<dbReference type="EMBL" id="JAVDVX010000004">
    <property type="protein sequence ID" value="MDR7090630.1"/>
    <property type="molecule type" value="Genomic_DNA"/>
</dbReference>
<sequence>MSPTDTRTLLLETALNLIWNSNYNSVGVNEICKQAGVTKGSFYHHFESKAELFCEATSHHWDHIRQDLDCILSPINTPLEQLENWIQFIYINKVGEDKDNVPGCALFSAGMQIGCGETRITETLQLMTERGAKYNQALVRSLLNGNYLNGAQEKDIEQIARLMQQYVQGAISHAQVTRNIDNVKLDLPQGIYRLIGLKPEFWYSAKPTWPRSEATA</sequence>
<reference evidence="6 7" key="1">
    <citation type="submission" date="2023-07" db="EMBL/GenBank/DDBJ databases">
        <title>Sorghum-associated microbial communities from plants grown in Nebraska, USA.</title>
        <authorList>
            <person name="Schachtman D."/>
        </authorList>
    </citation>
    <scope>NUCLEOTIDE SEQUENCE [LARGE SCALE GENOMIC DNA]</scope>
    <source>
        <strain evidence="6 7">BE190</strain>
    </source>
</reference>
<evidence type="ECO:0000256" key="3">
    <source>
        <dbReference type="ARBA" id="ARBA00023163"/>
    </source>
</evidence>
<dbReference type="PROSITE" id="PS50977">
    <property type="entry name" value="HTH_TETR_2"/>
    <property type="match status" value="1"/>
</dbReference>
<name>A0ABU1UZL1_9GAMM</name>
<evidence type="ECO:0000256" key="2">
    <source>
        <dbReference type="ARBA" id="ARBA00023125"/>
    </source>
</evidence>
<protein>
    <submittedName>
        <fullName evidence="6">TetR/AcrR family transcriptional repressor of nem operon</fullName>
    </submittedName>
</protein>
<dbReference type="Proteomes" id="UP001253595">
    <property type="component" value="Unassembled WGS sequence"/>
</dbReference>
<evidence type="ECO:0000313" key="7">
    <source>
        <dbReference type="Proteomes" id="UP001253595"/>
    </source>
</evidence>
<organism evidence="6 7">
    <name type="scientific">Cellvibrio fibrivorans</name>
    <dbReference type="NCBI Taxonomy" id="126350"/>
    <lineage>
        <taxon>Bacteria</taxon>
        <taxon>Pseudomonadati</taxon>
        <taxon>Pseudomonadota</taxon>
        <taxon>Gammaproteobacteria</taxon>
        <taxon>Cellvibrionales</taxon>
        <taxon>Cellvibrionaceae</taxon>
        <taxon>Cellvibrio</taxon>
    </lineage>
</organism>